<dbReference type="CDD" id="cd14014">
    <property type="entry name" value="STKc_PknB_like"/>
    <property type="match status" value="1"/>
</dbReference>
<keyword evidence="4 5" id="KW-0067">ATP-binding</keyword>
<evidence type="ECO:0000256" key="3">
    <source>
        <dbReference type="ARBA" id="ARBA00022777"/>
    </source>
</evidence>
<dbReference type="InterPro" id="IPR000719">
    <property type="entry name" value="Prot_kinase_dom"/>
</dbReference>
<dbReference type="Proteomes" id="UP001501237">
    <property type="component" value="Unassembled WGS sequence"/>
</dbReference>
<evidence type="ECO:0000313" key="8">
    <source>
        <dbReference type="Proteomes" id="UP001501237"/>
    </source>
</evidence>
<dbReference type="Pfam" id="PF00069">
    <property type="entry name" value="Pkinase"/>
    <property type="match status" value="1"/>
</dbReference>
<proteinExistence type="predicted"/>
<dbReference type="PROSITE" id="PS00107">
    <property type="entry name" value="PROTEIN_KINASE_ATP"/>
    <property type="match status" value="1"/>
</dbReference>
<dbReference type="RefSeq" id="WP_344840270.1">
    <property type="nucleotide sequence ID" value="NZ_BAAAUV010000063.1"/>
</dbReference>
<comment type="caution">
    <text evidence="7">The sequence shown here is derived from an EMBL/GenBank/DDBJ whole genome shotgun (WGS) entry which is preliminary data.</text>
</comment>
<evidence type="ECO:0000256" key="2">
    <source>
        <dbReference type="ARBA" id="ARBA00022741"/>
    </source>
</evidence>
<dbReference type="PROSITE" id="PS50011">
    <property type="entry name" value="PROTEIN_KINASE_DOM"/>
    <property type="match status" value="1"/>
</dbReference>
<dbReference type="Gene3D" id="1.10.510.10">
    <property type="entry name" value="Transferase(Phosphotransferase) domain 1"/>
    <property type="match status" value="1"/>
</dbReference>
<keyword evidence="1" id="KW-0808">Transferase</keyword>
<reference evidence="8" key="1">
    <citation type="journal article" date="2019" name="Int. J. Syst. Evol. Microbiol.">
        <title>The Global Catalogue of Microorganisms (GCM) 10K type strain sequencing project: providing services to taxonomists for standard genome sequencing and annotation.</title>
        <authorList>
            <consortium name="The Broad Institute Genomics Platform"/>
            <consortium name="The Broad Institute Genome Sequencing Center for Infectious Disease"/>
            <person name="Wu L."/>
            <person name="Ma J."/>
        </authorList>
    </citation>
    <scope>NUCLEOTIDE SEQUENCE [LARGE SCALE GENOMIC DNA]</scope>
    <source>
        <strain evidence="8">JCM 9377</strain>
    </source>
</reference>
<dbReference type="SUPFAM" id="SSF56112">
    <property type="entry name" value="Protein kinase-like (PK-like)"/>
    <property type="match status" value="1"/>
</dbReference>
<dbReference type="PANTHER" id="PTHR43289:SF34">
    <property type="entry name" value="SERINE_THREONINE-PROTEIN KINASE YBDM-RELATED"/>
    <property type="match status" value="1"/>
</dbReference>
<keyword evidence="2 5" id="KW-0547">Nucleotide-binding</keyword>
<protein>
    <recommendedName>
        <fullName evidence="6">Protein kinase domain-containing protein</fullName>
    </recommendedName>
</protein>
<feature type="domain" description="Protein kinase" evidence="6">
    <location>
        <begin position="9"/>
        <end position="253"/>
    </location>
</feature>
<name>A0ABP6QMZ3_9ACTN</name>
<feature type="binding site" evidence="5">
    <location>
        <position position="38"/>
    </location>
    <ligand>
        <name>ATP</name>
        <dbReference type="ChEBI" id="CHEBI:30616"/>
    </ligand>
</feature>
<evidence type="ECO:0000256" key="5">
    <source>
        <dbReference type="PROSITE-ProRule" id="PRU10141"/>
    </source>
</evidence>
<dbReference type="EMBL" id="BAAAUV010000063">
    <property type="protein sequence ID" value="GAA3243883.1"/>
    <property type="molecule type" value="Genomic_DNA"/>
</dbReference>
<evidence type="ECO:0000256" key="4">
    <source>
        <dbReference type="ARBA" id="ARBA00022840"/>
    </source>
</evidence>
<evidence type="ECO:0000259" key="6">
    <source>
        <dbReference type="PROSITE" id="PS50011"/>
    </source>
</evidence>
<sequence>MDGWDIPGYTAVRELGAGAFGRVVLATRDADRRRVAVKSLLDHARRAEFGLEAQLLGAVRSRHVVRLLEYVENARAAAIVMELVPGRPLREVLAERGALRPEAALAVLAGALRGLADAHRAGIVHRDCKPDNVLLTERGQAKLLDFGIAVRAGTETASVGTPAYMPPEQWQAMPADPAGDLYAATAVFFECLTGERPYRSRAVMGLAAQHFQADIPAGEAPAPLRPLILRGLAKHAEDRPADAGAFLDELEFTARRAYGRSWERTGRADLAPRRLFPRFALAA</sequence>
<evidence type="ECO:0000256" key="1">
    <source>
        <dbReference type="ARBA" id="ARBA00022679"/>
    </source>
</evidence>
<keyword evidence="3" id="KW-0418">Kinase</keyword>
<dbReference type="InterPro" id="IPR011009">
    <property type="entry name" value="Kinase-like_dom_sf"/>
</dbReference>
<gene>
    <name evidence="7" type="ORF">GCM10010468_82000</name>
</gene>
<dbReference type="PANTHER" id="PTHR43289">
    <property type="entry name" value="MITOGEN-ACTIVATED PROTEIN KINASE KINASE KINASE 20-RELATED"/>
    <property type="match status" value="1"/>
</dbReference>
<evidence type="ECO:0000313" key="7">
    <source>
        <dbReference type="EMBL" id="GAA3243883.1"/>
    </source>
</evidence>
<accession>A0ABP6QMZ3</accession>
<dbReference type="InterPro" id="IPR017441">
    <property type="entry name" value="Protein_kinase_ATP_BS"/>
</dbReference>
<keyword evidence="8" id="KW-1185">Reference proteome</keyword>
<organism evidence="7 8">
    <name type="scientific">Actinocorallia longicatena</name>
    <dbReference type="NCBI Taxonomy" id="111803"/>
    <lineage>
        <taxon>Bacteria</taxon>
        <taxon>Bacillati</taxon>
        <taxon>Actinomycetota</taxon>
        <taxon>Actinomycetes</taxon>
        <taxon>Streptosporangiales</taxon>
        <taxon>Thermomonosporaceae</taxon>
        <taxon>Actinocorallia</taxon>
    </lineage>
</organism>